<evidence type="ECO:0000313" key="2">
    <source>
        <dbReference type="EMBL" id="KAL2318870.1"/>
    </source>
</evidence>
<evidence type="ECO:0000313" key="3">
    <source>
        <dbReference type="Proteomes" id="UP001603857"/>
    </source>
</evidence>
<proteinExistence type="predicted"/>
<name>A0ABD1L5T1_9FABA</name>
<keyword evidence="3" id="KW-1185">Reference proteome</keyword>
<dbReference type="Proteomes" id="UP001603857">
    <property type="component" value="Unassembled WGS sequence"/>
</dbReference>
<sequence>MHNKKSHANKKYIHTKMAKPKCKKSKIDLSLLGKIKKNKKKRDSLENTFSRKHKQNP</sequence>
<dbReference type="EMBL" id="JBGMDY010000011">
    <property type="protein sequence ID" value="KAL2318870.1"/>
    <property type="molecule type" value="Genomic_DNA"/>
</dbReference>
<protein>
    <submittedName>
        <fullName evidence="2">Uncharacterized protein</fullName>
    </submittedName>
</protein>
<feature type="region of interest" description="Disordered" evidence="1">
    <location>
        <begin position="1"/>
        <end position="57"/>
    </location>
</feature>
<feature type="compositionally biased region" description="Basic residues" evidence="1">
    <location>
        <begin position="1"/>
        <end position="24"/>
    </location>
</feature>
<evidence type="ECO:0000256" key="1">
    <source>
        <dbReference type="SAM" id="MobiDB-lite"/>
    </source>
</evidence>
<reference evidence="2 3" key="1">
    <citation type="submission" date="2024-08" db="EMBL/GenBank/DDBJ databases">
        <title>Insights into the chromosomal genome structure of Flemingia macrophylla.</title>
        <authorList>
            <person name="Ding Y."/>
            <person name="Zhao Y."/>
            <person name="Bi W."/>
            <person name="Wu M."/>
            <person name="Zhao G."/>
            <person name="Gong Y."/>
            <person name="Li W."/>
            <person name="Zhang P."/>
        </authorList>
    </citation>
    <scope>NUCLEOTIDE SEQUENCE [LARGE SCALE GENOMIC DNA]</scope>
    <source>
        <strain evidence="2">DYQJB</strain>
        <tissue evidence="2">Leaf</tissue>
    </source>
</reference>
<gene>
    <name evidence="2" type="ORF">Fmac_032746</name>
</gene>
<accession>A0ABD1L5T1</accession>
<comment type="caution">
    <text evidence="2">The sequence shown here is derived from an EMBL/GenBank/DDBJ whole genome shotgun (WGS) entry which is preliminary data.</text>
</comment>
<organism evidence="2 3">
    <name type="scientific">Flemingia macrophylla</name>
    <dbReference type="NCBI Taxonomy" id="520843"/>
    <lineage>
        <taxon>Eukaryota</taxon>
        <taxon>Viridiplantae</taxon>
        <taxon>Streptophyta</taxon>
        <taxon>Embryophyta</taxon>
        <taxon>Tracheophyta</taxon>
        <taxon>Spermatophyta</taxon>
        <taxon>Magnoliopsida</taxon>
        <taxon>eudicotyledons</taxon>
        <taxon>Gunneridae</taxon>
        <taxon>Pentapetalae</taxon>
        <taxon>rosids</taxon>
        <taxon>fabids</taxon>
        <taxon>Fabales</taxon>
        <taxon>Fabaceae</taxon>
        <taxon>Papilionoideae</taxon>
        <taxon>50 kb inversion clade</taxon>
        <taxon>NPAAA clade</taxon>
        <taxon>indigoferoid/millettioid clade</taxon>
        <taxon>Phaseoleae</taxon>
        <taxon>Flemingia</taxon>
    </lineage>
</organism>
<dbReference type="AlphaFoldDB" id="A0ABD1L5T1"/>